<sequence length="187" mass="20516">MAWLGNYEIGSLFLPERASGRQLAVLALPVVPLLAEVALTCIICRGYLSKLDKTQCIPTSIKSILLVNAFLTFILLCNTLAEGAIMSFTIQVESLLLEYGGSWLQRRADEWGAAAKAGDNVLDRTTQGLVWVVVVVYVSAVSFVALRVKGCENGSSTWSLQAYWKIMSVVVYRSKWVAVCFLLIFSG</sequence>
<feature type="transmembrane region" description="Helical" evidence="1">
    <location>
        <begin position="128"/>
        <end position="146"/>
    </location>
</feature>
<feature type="transmembrane region" description="Helical" evidence="1">
    <location>
        <begin position="166"/>
        <end position="185"/>
    </location>
</feature>
<keyword evidence="1" id="KW-0812">Transmembrane</keyword>
<evidence type="ECO:0000256" key="1">
    <source>
        <dbReference type="SAM" id="Phobius"/>
    </source>
</evidence>
<reference evidence="2" key="1">
    <citation type="submission" date="2021-01" db="EMBL/GenBank/DDBJ databases">
        <title>Adiantum capillus-veneris genome.</title>
        <authorList>
            <person name="Fang Y."/>
            <person name="Liao Q."/>
        </authorList>
    </citation>
    <scope>NUCLEOTIDE SEQUENCE</scope>
    <source>
        <strain evidence="2">H3</strain>
        <tissue evidence="2">Leaf</tissue>
    </source>
</reference>
<organism evidence="2 3">
    <name type="scientific">Adiantum capillus-veneris</name>
    <name type="common">Maidenhair fern</name>
    <dbReference type="NCBI Taxonomy" id="13818"/>
    <lineage>
        <taxon>Eukaryota</taxon>
        <taxon>Viridiplantae</taxon>
        <taxon>Streptophyta</taxon>
        <taxon>Embryophyta</taxon>
        <taxon>Tracheophyta</taxon>
        <taxon>Polypodiopsida</taxon>
        <taxon>Polypodiidae</taxon>
        <taxon>Polypodiales</taxon>
        <taxon>Pteridineae</taxon>
        <taxon>Pteridaceae</taxon>
        <taxon>Vittarioideae</taxon>
        <taxon>Adiantum</taxon>
    </lineage>
</organism>
<keyword evidence="3" id="KW-1185">Reference proteome</keyword>
<dbReference type="AlphaFoldDB" id="A0A9D4ZCU3"/>
<protein>
    <submittedName>
        <fullName evidence="2">Uncharacterized protein</fullName>
    </submittedName>
</protein>
<gene>
    <name evidence="2" type="ORF">GOP47_0015166</name>
</gene>
<accession>A0A9D4ZCU3</accession>
<keyword evidence="1" id="KW-0472">Membrane</keyword>
<feature type="transmembrane region" description="Helical" evidence="1">
    <location>
        <begin position="23"/>
        <end position="44"/>
    </location>
</feature>
<keyword evidence="1" id="KW-1133">Transmembrane helix</keyword>
<dbReference type="Proteomes" id="UP000886520">
    <property type="component" value="Chromosome 14"/>
</dbReference>
<evidence type="ECO:0000313" key="2">
    <source>
        <dbReference type="EMBL" id="KAI5070823.1"/>
    </source>
</evidence>
<name>A0A9D4ZCU3_ADICA</name>
<feature type="transmembrane region" description="Helical" evidence="1">
    <location>
        <begin position="65"/>
        <end position="90"/>
    </location>
</feature>
<comment type="caution">
    <text evidence="2">The sequence shown here is derived from an EMBL/GenBank/DDBJ whole genome shotgun (WGS) entry which is preliminary data.</text>
</comment>
<proteinExistence type="predicted"/>
<dbReference type="EMBL" id="JABFUD020000014">
    <property type="protein sequence ID" value="KAI5070823.1"/>
    <property type="molecule type" value="Genomic_DNA"/>
</dbReference>
<evidence type="ECO:0000313" key="3">
    <source>
        <dbReference type="Proteomes" id="UP000886520"/>
    </source>
</evidence>